<dbReference type="Pfam" id="PF02653">
    <property type="entry name" value="BPD_transp_2"/>
    <property type="match status" value="1"/>
</dbReference>
<evidence type="ECO:0000256" key="8">
    <source>
        <dbReference type="ARBA" id="ARBA00039381"/>
    </source>
</evidence>
<feature type="transmembrane region" description="Helical" evidence="9">
    <location>
        <begin position="41"/>
        <end position="60"/>
    </location>
</feature>
<evidence type="ECO:0000313" key="10">
    <source>
        <dbReference type="EMBL" id="RRJ64918.1"/>
    </source>
</evidence>
<feature type="transmembrane region" description="Helical" evidence="9">
    <location>
        <begin position="67"/>
        <end position="84"/>
    </location>
</feature>
<feature type="transmembrane region" description="Helical" evidence="9">
    <location>
        <begin position="90"/>
        <end position="110"/>
    </location>
</feature>
<evidence type="ECO:0000256" key="2">
    <source>
        <dbReference type="ARBA" id="ARBA00022448"/>
    </source>
</evidence>
<dbReference type="GO" id="GO:0022857">
    <property type="term" value="F:transmembrane transporter activity"/>
    <property type="evidence" value="ECO:0007669"/>
    <property type="project" value="InterPro"/>
</dbReference>
<dbReference type="PANTHER" id="PTHR32196">
    <property type="entry name" value="ABC TRANSPORTER PERMEASE PROTEIN YPHD-RELATED-RELATED"/>
    <property type="match status" value="1"/>
</dbReference>
<evidence type="ECO:0000313" key="11">
    <source>
        <dbReference type="Proteomes" id="UP000267017"/>
    </source>
</evidence>
<comment type="subcellular location">
    <subcellularLocation>
        <location evidence="1">Cell membrane</location>
        <topology evidence="1">Multi-pass membrane protein</topology>
    </subcellularLocation>
</comment>
<name>A0A3P3U5R8_9BACL</name>
<feature type="transmembrane region" description="Helical" evidence="9">
    <location>
        <begin position="290"/>
        <end position="307"/>
    </location>
</feature>
<keyword evidence="11" id="KW-1185">Reference proteome</keyword>
<keyword evidence="3" id="KW-1003">Cell membrane</keyword>
<feature type="transmembrane region" description="Helical" evidence="9">
    <location>
        <begin position="117"/>
        <end position="139"/>
    </location>
</feature>
<evidence type="ECO:0000256" key="9">
    <source>
        <dbReference type="SAM" id="Phobius"/>
    </source>
</evidence>
<evidence type="ECO:0000256" key="5">
    <source>
        <dbReference type="ARBA" id="ARBA00022692"/>
    </source>
</evidence>
<keyword evidence="7 9" id="KW-0472">Membrane</keyword>
<organism evidence="10 11">
    <name type="scientific">Paenibacillus oralis</name>
    <dbReference type="NCBI Taxonomy" id="2490856"/>
    <lineage>
        <taxon>Bacteria</taxon>
        <taxon>Bacillati</taxon>
        <taxon>Bacillota</taxon>
        <taxon>Bacilli</taxon>
        <taxon>Bacillales</taxon>
        <taxon>Paenibacillaceae</taxon>
        <taxon>Paenibacillus</taxon>
    </lineage>
</organism>
<evidence type="ECO:0000256" key="6">
    <source>
        <dbReference type="ARBA" id="ARBA00022989"/>
    </source>
</evidence>
<dbReference type="PANTHER" id="PTHR32196:SF71">
    <property type="entry name" value="AUTOINDUCER 2 IMPORT SYSTEM PERMEASE PROTEIN LSRD"/>
    <property type="match status" value="1"/>
</dbReference>
<dbReference type="GO" id="GO:0005886">
    <property type="term" value="C:plasma membrane"/>
    <property type="evidence" value="ECO:0007669"/>
    <property type="project" value="UniProtKB-SubCell"/>
</dbReference>
<keyword evidence="5 9" id="KW-0812">Transmembrane</keyword>
<evidence type="ECO:0000256" key="4">
    <source>
        <dbReference type="ARBA" id="ARBA00022519"/>
    </source>
</evidence>
<dbReference type="Proteomes" id="UP000267017">
    <property type="component" value="Unassembled WGS sequence"/>
</dbReference>
<feature type="transmembrane region" description="Helical" evidence="9">
    <location>
        <begin position="12"/>
        <end position="29"/>
    </location>
</feature>
<proteinExistence type="predicted"/>
<dbReference type="EMBL" id="RRCN01000001">
    <property type="protein sequence ID" value="RRJ64918.1"/>
    <property type="molecule type" value="Genomic_DNA"/>
</dbReference>
<protein>
    <recommendedName>
        <fullName evidence="8">Autoinducer 2 import system permease protein LsrD</fullName>
    </recommendedName>
</protein>
<evidence type="ECO:0000256" key="3">
    <source>
        <dbReference type="ARBA" id="ARBA00022475"/>
    </source>
</evidence>
<dbReference type="CDD" id="cd06579">
    <property type="entry name" value="TM_PBP1_transp_AraH_like"/>
    <property type="match status" value="1"/>
</dbReference>
<keyword evidence="4" id="KW-0997">Cell inner membrane</keyword>
<dbReference type="InterPro" id="IPR001851">
    <property type="entry name" value="ABC_transp_permease"/>
</dbReference>
<feature type="transmembrane region" description="Helical" evidence="9">
    <location>
        <begin position="159"/>
        <end position="180"/>
    </location>
</feature>
<dbReference type="AlphaFoldDB" id="A0A3P3U5R8"/>
<dbReference type="RefSeq" id="WP_128632718.1">
    <property type="nucleotide sequence ID" value="NZ_RRCN01000001.1"/>
</dbReference>
<gene>
    <name evidence="10" type="ORF">EHV15_19845</name>
</gene>
<reference evidence="10 11" key="1">
    <citation type="submission" date="2018-11" db="EMBL/GenBank/DDBJ databases">
        <title>Genome sequencing of Paenibacillus sp. KCOM 3021 (= ChDC PVNT-B20).</title>
        <authorList>
            <person name="Kook J.-K."/>
            <person name="Park S.-N."/>
            <person name="Lim Y.K."/>
        </authorList>
    </citation>
    <scope>NUCLEOTIDE SEQUENCE [LARGE SCALE GENOMIC DNA]</scope>
    <source>
        <strain evidence="10 11">KCOM 3021</strain>
    </source>
</reference>
<evidence type="ECO:0000256" key="7">
    <source>
        <dbReference type="ARBA" id="ARBA00023136"/>
    </source>
</evidence>
<sequence length="317" mass="33274">MKLFIKRHQNALIQYAGLVLVLLLFTFMTDGALLSDFNIRTILKQLVVLFTISVGMAFVFSHGGMDISVGAVLALSSMAAIYTMNAGAPLAVGILVAIAVSVACYLVNVLIANQFNLMAVISSLAVMFVARGIVTYRVSTSASKIALDDAGALRELGRNMPLIVAIIVLVGTAGFVLFHLTKIGKQNKAIGDNPLAASQSGVRVKRMKVAAYLLAGILVGCASILSLSRSAAISENTGMGLEMDVIVALILGGMALNGGSRSRMSSAFVGSITFVVLNNGLVMVGVAPEVVSLIKGMIFLIVVFLLLRRPGGEVMPR</sequence>
<keyword evidence="2" id="KW-0813">Transport</keyword>
<feature type="transmembrane region" description="Helical" evidence="9">
    <location>
        <begin position="209"/>
        <end position="227"/>
    </location>
</feature>
<comment type="caution">
    <text evidence="10">The sequence shown here is derived from an EMBL/GenBank/DDBJ whole genome shotgun (WGS) entry which is preliminary data.</text>
</comment>
<dbReference type="OrthoDB" id="9813906at2"/>
<evidence type="ECO:0000256" key="1">
    <source>
        <dbReference type="ARBA" id="ARBA00004651"/>
    </source>
</evidence>
<accession>A0A3P3U5R8</accession>
<keyword evidence="6 9" id="KW-1133">Transmembrane helix</keyword>
<feature type="transmembrane region" description="Helical" evidence="9">
    <location>
        <begin position="239"/>
        <end position="259"/>
    </location>
</feature>
<feature type="transmembrane region" description="Helical" evidence="9">
    <location>
        <begin position="266"/>
        <end position="284"/>
    </location>
</feature>